<dbReference type="Proteomes" id="UP001651880">
    <property type="component" value="Unassembled WGS sequence"/>
</dbReference>
<keyword evidence="5" id="KW-1185">Reference proteome</keyword>
<proteinExistence type="inferred from homology"/>
<organism evidence="4 5">
    <name type="scientific">Lutispora saccharofermentans</name>
    <dbReference type="NCBI Taxonomy" id="3024236"/>
    <lineage>
        <taxon>Bacteria</taxon>
        <taxon>Bacillati</taxon>
        <taxon>Bacillota</taxon>
        <taxon>Clostridia</taxon>
        <taxon>Lutisporales</taxon>
        <taxon>Lutisporaceae</taxon>
        <taxon>Lutispora</taxon>
    </lineage>
</organism>
<comment type="caution">
    <text evidence="4">The sequence shown here is derived from an EMBL/GenBank/DDBJ whole genome shotgun (WGS) entry which is preliminary data.</text>
</comment>
<dbReference type="InterPro" id="IPR024084">
    <property type="entry name" value="IsoPropMal-DH-like_dom"/>
</dbReference>
<dbReference type="SUPFAM" id="SSF53659">
    <property type="entry name" value="Isocitrate/Isopropylmalate dehydrogenase-like"/>
    <property type="match status" value="1"/>
</dbReference>
<gene>
    <name evidence="4" type="ORF">LJD61_03780</name>
</gene>
<sequence>MYKATLIPGDGIGPEVISAATSVIEAAGVDIKWDEKQVGQAAMAKYNNPLPEDTINSIEINRIALKGPTTTEIGKGFRSANISLRQRLNLYANIRPIKTIEGAKTKYRDVDLVIFRENTEDLYMGIEHMIGKDAAESIKIITREASERIASMAFSYAVKEKRKKVTCAHKANIMKLSDGLFLSSVRSVAGKFPDIEYEEVIADGLFMNMVMNPQDYDVLVLPNLYGDLLSEMSAGLVGGLGVVPGVNIGVEAAVFEPTHGTALDIAGQGIANPTAAILCGVMLLRHLGEKDAAERIYNSVSRVIKNGKHVTRDLGGTASTLDMTKAIIDSLPGS</sequence>
<name>A0ABT1NDE5_9FIRM</name>
<protein>
    <submittedName>
        <fullName evidence="4">Isocitrate/isopropylmalate dehydrogenase family protein</fullName>
    </submittedName>
</protein>
<dbReference type="PANTHER" id="PTHR11835:SF34">
    <property type="entry name" value="ISOCITRATE DEHYDROGENASE [NAD] SUBUNIT ALPHA, MITOCHONDRIAL"/>
    <property type="match status" value="1"/>
</dbReference>
<comment type="similarity">
    <text evidence="1">Belongs to the isocitrate and isopropylmalate dehydrogenases family.</text>
</comment>
<evidence type="ECO:0000256" key="2">
    <source>
        <dbReference type="ARBA" id="ARBA00023002"/>
    </source>
</evidence>
<evidence type="ECO:0000313" key="4">
    <source>
        <dbReference type="EMBL" id="MCQ1528664.1"/>
    </source>
</evidence>
<evidence type="ECO:0000259" key="3">
    <source>
        <dbReference type="SMART" id="SM01329"/>
    </source>
</evidence>
<reference evidence="4 5" key="1">
    <citation type="submission" date="2021-10" db="EMBL/GenBank/DDBJ databases">
        <title>Lutispora strain m25 sp. nov., a thermophilic, non-spore-forming bacterium isolated from a lab-scale methanogenic bioreactor digesting anaerobic sludge.</title>
        <authorList>
            <person name="El Houari A."/>
            <person name="Mcdonald J."/>
        </authorList>
    </citation>
    <scope>NUCLEOTIDE SEQUENCE [LARGE SCALE GENOMIC DNA]</scope>
    <source>
        <strain evidence="5">m25</strain>
    </source>
</reference>
<dbReference type="Pfam" id="PF00180">
    <property type="entry name" value="Iso_dh"/>
    <property type="match status" value="1"/>
</dbReference>
<dbReference type="EMBL" id="JAJEKE010000002">
    <property type="protein sequence ID" value="MCQ1528664.1"/>
    <property type="molecule type" value="Genomic_DNA"/>
</dbReference>
<dbReference type="SMART" id="SM01329">
    <property type="entry name" value="Iso_dh"/>
    <property type="match status" value="1"/>
</dbReference>
<accession>A0ABT1NDE5</accession>
<dbReference type="Gene3D" id="3.40.718.10">
    <property type="entry name" value="Isopropylmalate Dehydrogenase"/>
    <property type="match status" value="1"/>
</dbReference>
<dbReference type="PANTHER" id="PTHR11835">
    <property type="entry name" value="DECARBOXYLATING DEHYDROGENASES-ISOCITRATE, ISOPROPYLMALATE, TARTRATE"/>
    <property type="match status" value="1"/>
</dbReference>
<keyword evidence="2" id="KW-0560">Oxidoreductase</keyword>
<evidence type="ECO:0000313" key="5">
    <source>
        <dbReference type="Proteomes" id="UP001651880"/>
    </source>
</evidence>
<evidence type="ECO:0000256" key="1">
    <source>
        <dbReference type="ARBA" id="ARBA00007769"/>
    </source>
</evidence>
<dbReference type="RefSeq" id="WP_255226179.1">
    <property type="nucleotide sequence ID" value="NZ_JAJEKE010000002.1"/>
</dbReference>
<feature type="domain" description="Isopropylmalate dehydrogenase-like" evidence="3">
    <location>
        <begin position="3"/>
        <end position="327"/>
    </location>
</feature>